<feature type="transmembrane region" description="Helical" evidence="1">
    <location>
        <begin position="35"/>
        <end position="56"/>
    </location>
</feature>
<keyword evidence="1" id="KW-0472">Membrane</keyword>
<keyword evidence="1" id="KW-0812">Transmembrane</keyword>
<dbReference type="NCBIfam" id="NF033632">
    <property type="entry name" value="SLATT_4"/>
    <property type="match status" value="1"/>
</dbReference>
<organism evidence="2 3">
    <name type="scientific">Citrobacter amalonaticus</name>
    <dbReference type="NCBI Taxonomy" id="35703"/>
    <lineage>
        <taxon>Bacteria</taxon>
        <taxon>Pseudomonadati</taxon>
        <taxon>Pseudomonadota</taxon>
        <taxon>Gammaproteobacteria</taxon>
        <taxon>Enterobacterales</taxon>
        <taxon>Enterobacteriaceae</taxon>
        <taxon>Citrobacter</taxon>
    </lineage>
</organism>
<name>A0AAW9M2D6_CITAM</name>
<dbReference type="RefSeq" id="WP_042999282.1">
    <property type="nucleotide sequence ID" value="NZ_BQGS01000010.1"/>
</dbReference>
<reference evidence="2 3" key="1">
    <citation type="submission" date="2016-04" db="EMBL/GenBank/DDBJ databases">
        <authorList>
            <person name="Regsiter A."/>
            <person name="William W."/>
        </authorList>
    </citation>
    <scope>NUCLEOTIDE SEQUENCE [LARGE SCALE GENOMIC DNA]</scope>
    <source>
        <strain evidence="2 3">92</strain>
    </source>
</reference>
<keyword evidence="1" id="KW-1133">Transmembrane helix</keyword>
<proteinExistence type="predicted"/>
<accession>A0AAW9M2D6</accession>
<dbReference type="AlphaFoldDB" id="A0AAW9M2D6"/>
<feature type="transmembrane region" description="Helical" evidence="1">
    <location>
        <begin position="76"/>
        <end position="96"/>
    </location>
</feature>
<dbReference type="Proteomes" id="UP000245995">
    <property type="component" value="Chromosome CITRO92"/>
</dbReference>
<evidence type="ECO:0000313" key="3">
    <source>
        <dbReference type="Proteomes" id="UP000245995"/>
    </source>
</evidence>
<evidence type="ECO:0000256" key="1">
    <source>
        <dbReference type="SAM" id="Phobius"/>
    </source>
</evidence>
<sequence>MNEKKIIEIANLENDCKIGKDRHFIAADRKNKWRIYLGLFAVVGSAVISSGIGKSILELLNSYLQIEHWASWDTALSHILPLLVGISTAIIGFLGLEKQTAQHRYVGNAYIEISRKARSLLNEINKNNYNEKIKEYEPLLEKYLEINKEGESCPTNNSDSFKAMSMNAYRRNAIKGKLAEMEKDIIKFSTKKKRTTLKLSTIVSVNIKIKIAYVLCSLKIIRKRDYLRYVKCYLTLSC</sequence>
<gene>
    <name evidence="2" type="ORF">CITRO92_0413</name>
</gene>
<evidence type="ECO:0000313" key="2">
    <source>
        <dbReference type="EMBL" id="SAY81476.1"/>
    </source>
</evidence>
<protein>
    <recommendedName>
        <fullName evidence="4">SLATT domain-containing protein</fullName>
    </recommendedName>
</protein>
<evidence type="ECO:0008006" key="4">
    <source>
        <dbReference type="Google" id="ProtNLM"/>
    </source>
</evidence>
<dbReference type="EMBL" id="LT556085">
    <property type="protein sequence ID" value="SAY81476.1"/>
    <property type="molecule type" value="Genomic_DNA"/>
</dbReference>